<gene>
    <name evidence="16" type="ORF">EZV62_022852</name>
</gene>
<dbReference type="InterPro" id="IPR046831">
    <property type="entry name" value="Calmodulin_bind_N"/>
</dbReference>
<evidence type="ECO:0000313" key="17">
    <source>
        <dbReference type="Proteomes" id="UP000323000"/>
    </source>
</evidence>
<evidence type="ECO:0000259" key="14">
    <source>
        <dbReference type="Pfam" id="PF20452"/>
    </source>
</evidence>
<reference evidence="17" key="1">
    <citation type="journal article" date="2019" name="Gigascience">
        <title>De novo genome assembly of the endangered Acer yangbiense, a plant species with extremely small populations endemic to Yunnan Province, China.</title>
        <authorList>
            <person name="Yang J."/>
            <person name="Wariss H.M."/>
            <person name="Tao L."/>
            <person name="Zhang R."/>
            <person name="Yun Q."/>
            <person name="Hollingsworth P."/>
            <person name="Dao Z."/>
            <person name="Luo G."/>
            <person name="Guo H."/>
            <person name="Ma Y."/>
            <person name="Sun W."/>
        </authorList>
    </citation>
    <scope>NUCLEOTIDE SEQUENCE [LARGE SCALE GENOMIC DNA]</scope>
    <source>
        <strain evidence="17">cv. Malutang</strain>
    </source>
</reference>
<dbReference type="FunFam" id="3.40.50.2000:FF:000237">
    <property type="entry name" value="Glycosyltransferase"/>
    <property type="match status" value="1"/>
</dbReference>
<dbReference type="GO" id="GO:0043565">
    <property type="term" value="F:sequence-specific DNA binding"/>
    <property type="evidence" value="ECO:0007669"/>
    <property type="project" value="TreeGrafter"/>
</dbReference>
<evidence type="ECO:0000256" key="6">
    <source>
        <dbReference type="ARBA" id="ARBA00023015"/>
    </source>
</evidence>
<dbReference type="Pfam" id="PF07887">
    <property type="entry name" value="Calmodulin_bind"/>
    <property type="match status" value="1"/>
</dbReference>
<feature type="domain" description="Calmodulin binding protein central" evidence="13">
    <location>
        <begin position="248"/>
        <end position="313"/>
    </location>
</feature>
<keyword evidence="6" id="KW-0805">Transcription regulation</keyword>
<evidence type="ECO:0000256" key="3">
    <source>
        <dbReference type="ARBA" id="ARBA00009995"/>
    </source>
</evidence>
<dbReference type="GO" id="GO:0008194">
    <property type="term" value="F:UDP-glycosyltransferase activity"/>
    <property type="evidence" value="ECO:0007669"/>
    <property type="project" value="InterPro"/>
</dbReference>
<dbReference type="InterPro" id="IPR046830">
    <property type="entry name" value="Calmod_bind_M"/>
</dbReference>
<evidence type="ECO:0000256" key="9">
    <source>
        <dbReference type="ARBA" id="ARBA00023163"/>
    </source>
</evidence>
<evidence type="ECO:0000313" key="16">
    <source>
        <dbReference type="EMBL" id="TXG50328.1"/>
    </source>
</evidence>
<dbReference type="EMBL" id="VAHF01000011">
    <property type="protein sequence ID" value="TXG50328.1"/>
    <property type="molecule type" value="Genomic_DNA"/>
</dbReference>
<evidence type="ECO:0000259" key="12">
    <source>
        <dbReference type="Pfam" id="PF07887"/>
    </source>
</evidence>
<dbReference type="PANTHER" id="PTHR31713">
    <property type="entry name" value="OS02G0177800 PROTEIN"/>
    <property type="match status" value="1"/>
</dbReference>
<keyword evidence="10" id="KW-0539">Nucleus</keyword>
<dbReference type="Pfam" id="PF20452">
    <property type="entry name" value="Calmod_bind_C"/>
    <property type="match status" value="1"/>
</dbReference>
<sequence length="1010" mass="112751">MSQKRQQDDGKAKAEGNCPDDKRRRLPTSFKSVVHEVMKIHSLQHLLEPALEPLIRRVVREEVELALKKHLVSMKRNSGKEMHSPESRSFRLQFLNSLSLPVFTGARIEGEEFALKVALVDTLSEKIVASGLESSAKVEIVVLEGDFDGDEGDNWTVEDFKNNIVREREGKKPLLTGDAFLTLNEGIGLVGEISFTDNSSWTRSRRFKLGARVVDNFDGTRVREAKTESFIVRDHRGELYKKHHPPSLFDDVWRLEKIGKDGAFHKRLSLENIISVKDFLTLLVLDPARLRHILGTGMSAKMWEVTVEHARTCLLDKRMYLYCPPGSQQKSGVVFNVVGQLMGILSECQYVCIDKLSETQKAHFSYHTFFFWAQNLVISAFKHWEEVVSFEDEASLMSGTLHLTNVLCTPNSTITDLSNGSRISASHKMGGYDYTQLNAPSPDIISSIYNVGGVSGLDDYTLHGMENMGLRYDQTLSYPDQVTNSMICDTESIAQMFCDDDHLQFFDTDLQSPNLSMESQADLRSAVDGFLACSTSSLAMGKAQRRWTKQILKNKKEMEENQRGHVLVVTYPAQGHINPLLQFAKRLASKGLKATLATTHYTVKSVQATTVGVEPISDGFDEGGFTQAPSVEAYLQSFEQVGSRTLADIIVKYKNSATPVNCIVYDSLLSWAIDVARQFDIYGALMFTNSASVCSIYWQIHQGVFTLPVKQETEAISLPGLPPLGFSDLPSFVAQPANHPAYLAAILEKWEILNEVDWVFCNSFEELESELVKTMLVHWPLKMVGPLVPSAYLDQQIEGDSAYGASLWESTSDQCTKWLDGKPENSVIYVSFGSMADIASKQVEEIAKGLKASNRPFIWVARDTENTLSPSNLGDSGLVVSWCNQLEVLAHQSVGCYITHCGWNSTLEGLSLGVPMVGVPQWSDQPSNAKFIEDLWKVGVRVKKNEEGIVTGEELNKCIEEVMDGEKSEEIKRNSAKWREFATKSVSVGGSSDGNINEFIEKILKREGKK</sequence>
<feature type="domain" description="Calmodulin binding protein-like N-terminal" evidence="12">
    <location>
        <begin position="90"/>
        <end position="235"/>
    </location>
</feature>
<dbReference type="PROSITE" id="PS00375">
    <property type="entry name" value="UDPGT"/>
    <property type="match status" value="1"/>
</dbReference>
<feature type="region of interest" description="Disordered" evidence="11">
    <location>
        <begin position="1"/>
        <end position="26"/>
    </location>
</feature>
<organism evidence="16 17">
    <name type="scientific">Acer yangbiense</name>
    <dbReference type="NCBI Taxonomy" id="1000413"/>
    <lineage>
        <taxon>Eukaryota</taxon>
        <taxon>Viridiplantae</taxon>
        <taxon>Streptophyta</taxon>
        <taxon>Embryophyta</taxon>
        <taxon>Tracheophyta</taxon>
        <taxon>Spermatophyta</taxon>
        <taxon>Magnoliopsida</taxon>
        <taxon>eudicotyledons</taxon>
        <taxon>Gunneridae</taxon>
        <taxon>Pentapetalae</taxon>
        <taxon>rosids</taxon>
        <taxon>malvids</taxon>
        <taxon>Sapindales</taxon>
        <taxon>Sapindaceae</taxon>
        <taxon>Hippocastanoideae</taxon>
        <taxon>Acereae</taxon>
        <taxon>Acer</taxon>
    </lineage>
</organism>
<dbReference type="InterPro" id="IPR046829">
    <property type="entry name" value="Calmod_bind_C"/>
</dbReference>
<evidence type="ECO:0000256" key="5">
    <source>
        <dbReference type="ARBA" id="ARBA00022679"/>
    </source>
</evidence>
<evidence type="ECO:0000256" key="10">
    <source>
        <dbReference type="ARBA" id="ARBA00023242"/>
    </source>
</evidence>
<dbReference type="GO" id="GO:0005634">
    <property type="term" value="C:nucleus"/>
    <property type="evidence" value="ECO:0007669"/>
    <property type="project" value="UniProtKB-SubCell"/>
</dbReference>
<dbReference type="InterPro" id="IPR058980">
    <property type="entry name" value="Glyco_transf_N"/>
</dbReference>
<dbReference type="Pfam" id="PF00201">
    <property type="entry name" value="UDPGT"/>
    <property type="match status" value="1"/>
</dbReference>
<dbReference type="InterPro" id="IPR012416">
    <property type="entry name" value="CBP60"/>
</dbReference>
<dbReference type="GO" id="GO:0005516">
    <property type="term" value="F:calmodulin binding"/>
    <property type="evidence" value="ECO:0007669"/>
    <property type="project" value="InterPro"/>
</dbReference>
<comment type="subcellular location">
    <subcellularLocation>
        <location evidence="1">Nucleus</location>
    </subcellularLocation>
</comment>
<dbReference type="CDD" id="cd03784">
    <property type="entry name" value="GT1_Gtf-like"/>
    <property type="match status" value="1"/>
</dbReference>
<protein>
    <submittedName>
        <fullName evidence="16">Uncharacterized protein</fullName>
    </submittedName>
</protein>
<evidence type="ECO:0000259" key="15">
    <source>
        <dbReference type="Pfam" id="PF26168"/>
    </source>
</evidence>
<dbReference type="SUPFAM" id="SSF53756">
    <property type="entry name" value="UDP-Glycosyltransferase/glycogen phosphorylase"/>
    <property type="match status" value="1"/>
</dbReference>
<name>A0A5C7GZV9_9ROSI</name>
<dbReference type="Gene3D" id="3.40.50.2000">
    <property type="entry name" value="Glycogen Phosphorylase B"/>
    <property type="match status" value="2"/>
</dbReference>
<evidence type="ECO:0000256" key="2">
    <source>
        <dbReference type="ARBA" id="ARBA00007214"/>
    </source>
</evidence>
<accession>A0A5C7GZV9</accession>
<evidence type="ECO:0000259" key="13">
    <source>
        <dbReference type="Pfam" id="PF20451"/>
    </source>
</evidence>
<feature type="domain" description="Calmodulin binding protein C-terminal" evidence="14">
    <location>
        <begin position="319"/>
        <end position="389"/>
    </location>
</feature>
<dbReference type="Pfam" id="PF20451">
    <property type="entry name" value="Calmod_bind_M"/>
    <property type="match status" value="1"/>
</dbReference>
<dbReference type="AlphaFoldDB" id="A0A5C7GZV9"/>
<keyword evidence="5" id="KW-0808">Transferase</keyword>
<dbReference type="GO" id="GO:0003700">
    <property type="term" value="F:DNA-binding transcription factor activity"/>
    <property type="evidence" value="ECO:0007669"/>
    <property type="project" value="TreeGrafter"/>
</dbReference>
<keyword evidence="4" id="KW-0328">Glycosyltransferase</keyword>
<evidence type="ECO:0000256" key="11">
    <source>
        <dbReference type="SAM" id="MobiDB-lite"/>
    </source>
</evidence>
<keyword evidence="9" id="KW-0804">Transcription</keyword>
<evidence type="ECO:0000256" key="8">
    <source>
        <dbReference type="ARBA" id="ARBA00023159"/>
    </source>
</evidence>
<dbReference type="GO" id="GO:0080142">
    <property type="term" value="P:regulation of salicylic acid biosynthetic process"/>
    <property type="evidence" value="ECO:0007669"/>
    <property type="project" value="TreeGrafter"/>
</dbReference>
<proteinExistence type="inferred from homology"/>
<comment type="caution">
    <text evidence="16">The sequence shown here is derived from an EMBL/GenBank/DDBJ whole genome shotgun (WGS) entry which is preliminary data.</text>
</comment>
<dbReference type="FunFam" id="3.40.50.2000:FF:000057">
    <property type="entry name" value="Glycosyltransferase"/>
    <property type="match status" value="1"/>
</dbReference>
<dbReference type="Proteomes" id="UP000323000">
    <property type="component" value="Chromosome 11"/>
</dbReference>
<feature type="domain" description="Glycosyltransferase N-terminal" evidence="15">
    <location>
        <begin position="566"/>
        <end position="614"/>
    </location>
</feature>
<keyword evidence="7" id="KW-0238">DNA-binding</keyword>
<feature type="compositionally biased region" description="Basic and acidic residues" evidence="11">
    <location>
        <begin position="1"/>
        <end position="23"/>
    </location>
</feature>
<dbReference type="OrthoDB" id="1604062at2759"/>
<keyword evidence="8" id="KW-0010">Activator</keyword>
<keyword evidence="17" id="KW-1185">Reference proteome</keyword>
<dbReference type="InterPro" id="IPR002213">
    <property type="entry name" value="UDP_glucos_trans"/>
</dbReference>
<dbReference type="InterPro" id="IPR035595">
    <property type="entry name" value="UDP_glycos_trans_CS"/>
</dbReference>
<evidence type="ECO:0000256" key="1">
    <source>
        <dbReference type="ARBA" id="ARBA00004123"/>
    </source>
</evidence>
<evidence type="ECO:0000256" key="4">
    <source>
        <dbReference type="ARBA" id="ARBA00022676"/>
    </source>
</evidence>
<comment type="similarity">
    <text evidence="3">Belongs to the UDP-glycosyltransferase family.</text>
</comment>
<dbReference type="Pfam" id="PF26168">
    <property type="entry name" value="Glyco_transf_N"/>
    <property type="match status" value="1"/>
</dbReference>
<dbReference type="PANTHER" id="PTHR31713:SF14">
    <property type="entry name" value="CALMODULIN-BINDING PROTEIN 60 A"/>
    <property type="match status" value="1"/>
</dbReference>
<evidence type="ECO:0000256" key="7">
    <source>
        <dbReference type="ARBA" id="ARBA00023125"/>
    </source>
</evidence>
<comment type="similarity">
    <text evidence="2">Belongs to the plant ACBP60 protein family.</text>
</comment>